<dbReference type="AlphaFoldDB" id="A0A0C5VNU3"/>
<organism evidence="2 3">
    <name type="scientific">Gynuella sunshinyii YC6258</name>
    <dbReference type="NCBI Taxonomy" id="1445510"/>
    <lineage>
        <taxon>Bacteria</taxon>
        <taxon>Pseudomonadati</taxon>
        <taxon>Pseudomonadota</taxon>
        <taxon>Gammaproteobacteria</taxon>
        <taxon>Oceanospirillales</taxon>
        <taxon>Saccharospirillaceae</taxon>
        <taxon>Gynuella</taxon>
    </lineage>
</organism>
<evidence type="ECO:0000313" key="3">
    <source>
        <dbReference type="Proteomes" id="UP000032266"/>
    </source>
</evidence>
<evidence type="ECO:0000313" key="2">
    <source>
        <dbReference type="EMBL" id="AJQ95981.1"/>
    </source>
</evidence>
<proteinExistence type="predicted"/>
<dbReference type="OrthoDB" id="7188405at2"/>
<dbReference type="KEGG" id="gsn:YC6258_03945"/>
<dbReference type="EMBL" id="CP007142">
    <property type="protein sequence ID" value="AJQ95981.1"/>
    <property type="molecule type" value="Genomic_DNA"/>
</dbReference>
<dbReference type="HOGENOM" id="CLU_2058060_0_0_6"/>
<name>A0A0C5VNU3_9GAMM</name>
<feature type="chain" id="PRO_5002183490" evidence="1">
    <location>
        <begin position="24"/>
        <end position="119"/>
    </location>
</feature>
<dbReference type="RefSeq" id="WP_144407684.1">
    <property type="nucleotide sequence ID" value="NZ_CP007142.1"/>
</dbReference>
<keyword evidence="1" id="KW-0732">Signal</keyword>
<sequence length="119" mass="13304">MFRMTLAILLTCSFILSGCNAMAQNNKTETSSLNVFNPRWEGDHFIIEVMSNGCTDSSDLEYSITDEQLTFSRIRSDNCRAMPHLVALSFQLDQAFTSLTNPILFSTGTRLMGHGKTIN</sequence>
<feature type="signal peptide" evidence="1">
    <location>
        <begin position="1"/>
        <end position="23"/>
    </location>
</feature>
<reference evidence="2 3" key="1">
    <citation type="submission" date="2014-01" db="EMBL/GenBank/DDBJ databases">
        <title>Full genme sequencing of cellulolytic bacterium Gynuella sunshinyii YC6258T gen. nov., sp. nov.</title>
        <authorList>
            <person name="Khan H."/>
            <person name="Chung E.J."/>
            <person name="Chung Y.R."/>
        </authorList>
    </citation>
    <scope>NUCLEOTIDE SEQUENCE [LARGE SCALE GENOMIC DNA]</scope>
    <source>
        <strain evidence="2 3">YC6258</strain>
    </source>
</reference>
<evidence type="ECO:0000256" key="1">
    <source>
        <dbReference type="SAM" id="SignalP"/>
    </source>
</evidence>
<gene>
    <name evidence="2" type="ORF">YC6258_03945</name>
</gene>
<dbReference type="PROSITE" id="PS51257">
    <property type="entry name" value="PROKAR_LIPOPROTEIN"/>
    <property type="match status" value="1"/>
</dbReference>
<dbReference type="STRING" id="1445510.YC6258_03945"/>
<keyword evidence="3" id="KW-1185">Reference proteome</keyword>
<dbReference type="Proteomes" id="UP000032266">
    <property type="component" value="Chromosome"/>
</dbReference>
<accession>A0A0C5VNU3</accession>
<protein>
    <submittedName>
        <fullName evidence="2">Uncharacterized protein</fullName>
    </submittedName>
</protein>